<keyword evidence="1" id="KW-0378">Hydrolase</keyword>
<evidence type="ECO:0000313" key="4">
    <source>
        <dbReference type="Proteomes" id="UP001596004"/>
    </source>
</evidence>
<dbReference type="Gene3D" id="3.30.450.40">
    <property type="match status" value="1"/>
</dbReference>
<dbReference type="Gene3D" id="3.60.40.10">
    <property type="entry name" value="PPM-type phosphatase domain"/>
    <property type="match status" value="1"/>
</dbReference>
<dbReference type="InterPro" id="IPR036457">
    <property type="entry name" value="PPM-type-like_dom_sf"/>
</dbReference>
<dbReference type="RefSeq" id="WP_380839602.1">
    <property type="nucleotide sequence ID" value="NZ_JBHSFP010000005.1"/>
</dbReference>
<dbReference type="Pfam" id="PF13185">
    <property type="entry name" value="GAF_2"/>
    <property type="match status" value="1"/>
</dbReference>
<evidence type="ECO:0000256" key="1">
    <source>
        <dbReference type="ARBA" id="ARBA00022801"/>
    </source>
</evidence>
<dbReference type="PANTHER" id="PTHR43156">
    <property type="entry name" value="STAGE II SPORULATION PROTEIN E-RELATED"/>
    <property type="match status" value="1"/>
</dbReference>
<dbReference type="CDD" id="cd16936">
    <property type="entry name" value="HATPase_RsbW-like"/>
    <property type="match status" value="1"/>
</dbReference>
<proteinExistence type="predicted"/>
<keyword evidence="4" id="KW-1185">Reference proteome</keyword>
<dbReference type="Pfam" id="PF07228">
    <property type="entry name" value="SpoIIE"/>
    <property type="match status" value="1"/>
</dbReference>
<dbReference type="InterPro" id="IPR001932">
    <property type="entry name" value="PPM-type_phosphatase-like_dom"/>
</dbReference>
<dbReference type="SUPFAM" id="SSF55874">
    <property type="entry name" value="ATPase domain of HSP90 chaperone/DNA topoisomerase II/histidine kinase"/>
    <property type="match status" value="1"/>
</dbReference>
<dbReference type="SMART" id="SM00331">
    <property type="entry name" value="PP2C_SIG"/>
    <property type="match status" value="1"/>
</dbReference>
<feature type="domain" description="PPM-type phosphatase" evidence="2">
    <location>
        <begin position="356"/>
        <end position="571"/>
    </location>
</feature>
<dbReference type="InterPro" id="IPR029016">
    <property type="entry name" value="GAF-like_dom_sf"/>
</dbReference>
<dbReference type="PANTHER" id="PTHR43156:SF2">
    <property type="entry name" value="STAGE II SPORULATION PROTEIN E"/>
    <property type="match status" value="1"/>
</dbReference>
<gene>
    <name evidence="3" type="ORF">ACFO60_10505</name>
</gene>
<sequence length="709" mass="75856">MALSRAVREMDAYSGAVYLPDDEGRHLAATVICGAAPAIFTMPDRMAVDGPYATSMSYRVMRPVSAGNMETSFPKAQIIPLVPFPYSVVSIPLIAAERSIGALAVIWVPPRHARLPDADMRRLCGIGRGLARDLADMAARGASILAARSPVVMPLYDASGWEPEWGLPGIPGSIGLSLMYQMHKMSGALNEASGLPEIVRTAEQRIMGPFGACCFALATLTEGRLRLAGQTGCRTDLSDEIHGTALSRPSPYTDVIRTGRPLFYSDREALIADYPGTAADVQAMAVLPIGSAAAPLGSCTLGFDHSRRFSVGERAVLLMMTSQLGLAVERAQLGENERALAQGLQERLLPRMLAELPQVVTTARYLSAPTSAGVGGDWYDAICLPGNRIGLVVGDVEGHNIDSAVVMGQLRSALRAYATEGHDPAAVLARSSDLLADLDTDLLATCCFVRMDPETGAAEIALAGHPVPLIREPDGTITVPDVPPNVPLGVPLTGAHRTAEIILHPGSLLMLYTDGLAQSVTGDPVLGARVLLESINETGDTSLERLADRLIAVAPDHEARRDDIAVLVARYEGNPRGEHYRIDRMAIQRHDLQGVGAARRFVRRHLHEWGLDAFIDDLEVMASEAITNALIHADSDVEVRLREYPDRVHLEVRDSDTSPAVPAPITLSDEANAVAEHGRGLIIVGTLATMWGNSPSGRGKTVWIDLATD</sequence>
<dbReference type="SUPFAM" id="SSF81606">
    <property type="entry name" value="PP2C-like"/>
    <property type="match status" value="1"/>
</dbReference>
<dbReference type="InterPro" id="IPR052016">
    <property type="entry name" value="Bact_Sigma-Reg"/>
</dbReference>
<dbReference type="EMBL" id="JBHSFP010000005">
    <property type="protein sequence ID" value="MFC4531193.1"/>
    <property type="molecule type" value="Genomic_DNA"/>
</dbReference>
<dbReference type="InterPro" id="IPR036890">
    <property type="entry name" value="HATPase_C_sf"/>
</dbReference>
<dbReference type="SUPFAM" id="SSF55781">
    <property type="entry name" value="GAF domain-like"/>
    <property type="match status" value="2"/>
</dbReference>
<dbReference type="Gene3D" id="3.30.565.10">
    <property type="entry name" value="Histidine kinase-like ATPase, C-terminal domain"/>
    <property type="match status" value="1"/>
</dbReference>
<comment type="caution">
    <text evidence="3">The sequence shown here is derived from an EMBL/GenBank/DDBJ whole genome shotgun (WGS) entry which is preliminary data.</text>
</comment>
<accession>A0ABV9CDZ6</accession>
<organism evidence="3 4">
    <name type="scientific">Sphaerisporangium dianthi</name>
    <dbReference type="NCBI Taxonomy" id="1436120"/>
    <lineage>
        <taxon>Bacteria</taxon>
        <taxon>Bacillati</taxon>
        <taxon>Actinomycetota</taxon>
        <taxon>Actinomycetes</taxon>
        <taxon>Streptosporangiales</taxon>
        <taxon>Streptosporangiaceae</taxon>
        <taxon>Sphaerisporangium</taxon>
    </lineage>
</organism>
<dbReference type="Pfam" id="PF13581">
    <property type="entry name" value="HATPase_c_2"/>
    <property type="match status" value="1"/>
</dbReference>
<name>A0ABV9CDZ6_9ACTN</name>
<dbReference type="InterPro" id="IPR003018">
    <property type="entry name" value="GAF"/>
</dbReference>
<reference evidence="4" key="1">
    <citation type="journal article" date="2019" name="Int. J. Syst. Evol. Microbiol.">
        <title>The Global Catalogue of Microorganisms (GCM) 10K type strain sequencing project: providing services to taxonomists for standard genome sequencing and annotation.</title>
        <authorList>
            <consortium name="The Broad Institute Genomics Platform"/>
            <consortium name="The Broad Institute Genome Sequencing Center for Infectious Disease"/>
            <person name="Wu L."/>
            <person name="Ma J."/>
        </authorList>
    </citation>
    <scope>NUCLEOTIDE SEQUENCE [LARGE SCALE GENOMIC DNA]</scope>
    <source>
        <strain evidence="4">CGMCC 4.7132</strain>
    </source>
</reference>
<evidence type="ECO:0000259" key="2">
    <source>
        <dbReference type="SMART" id="SM00331"/>
    </source>
</evidence>
<evidence type="ECO:0000313" key="3">
    <source>
        <dbReference type="EMBL" id="MFC4531193.1"/>
    </source>
</evidence>
<dbReference type="Proteomes" id="UP001596004">
    <property type="component" value="Unassembled WGS sequence"/>
</dbReference>
<dbReference type="InterPro" id="IPR003594">
    <property type="entry name" value="HATPase_dom"/>
</dbReference>
<protein>
    <submittedName>
        <fullName evidence="3">SpoIIE family protein phosphatase</fullName>
    </submittedName>
</protein>